<protein>
    <submittedName>
        <fullName evidence="1">Uncharacterized protein</fullName>
    </submittedName>
</protein>
<dbReference type="EMBL" id="LAZR01035729">
    <property type="protein sequence ID" value="KKL26736.1"/>
    <property type="molecule type" value="Genomic_DNA"/>
</dbReference>
<comment type="caution">
    <text evidence="1">The sequence shown here is derived from an EMBL/GenBank/DDBJ whole genome shotgun (WGS) entry which is preliminary data.</text>
</comment>
<reference evidence="1" key="1">
    <citation type="journal article" date="2015" name="Nature">
        <title>Complex archaea that bridge the gap between prokaryotes and eukaryotes.</title>
        <authorList>
            <person name="Spang A."/>
            <person name="Saw J.H."/>
            <person name="Jorgensen S.L."/>
            <person name="Zaremba-Niedzwiedzka K."/>
            <person name="Martijn J."/>
            <person name="Lind A.E."/>
            <person name="van Eijk R."/>
            <person name="Schleper C."/>
            <person name="Guy L."/>
            <person name="Ettema T.J."/>
        </authorList>
    </citation>
    <scope>NUCLEOTIDE SEQUENCE</scope>
</reference>
<dbReference type="AlphaFoldDB" id="A0A0F9EA73"/>
<accession>A0A0F9EA73</accession>
<name>A0A0F9EA73_9ZZZZ</name>
<gene>
    <name evidence="1" type="ORF">LCGC14_2392330</name>
</gene>
<sequence>MSWVAPRTWSAGETLTAALLNVHLRDNLNAIREREAWFSAAAGNIAVGSG</sequence>
<organism evidence="1">
    <name type="scientific">marine sediment metagenome</name>
    <dbReference type="NCBI Taxonomy" id="412755"/>
    <lineage>
        <taxon>unclassified sequences</taxon>
        <taxon>metagenomes</taxon>
        <taxon>ecological metagenomes</taxon>
    </lineage>
</organism>
<evidence type="ECO:0000313" key="1">
    <source>
        <dbReference type="EMBL" id="KKL26736.1"/>
    </source>
</evidence>
<proteinExistence type="predicted"/>
<feature type="non-terminal residue" evidence="1">
    <location>
        <position position="50"/>
    </location>
</feature>